<comment type="catalytic activity">
    <reaction evidence="11">
        <text>ATP + H2O = ADP + phosphate + H(+)</text>
        <dbReference type="Rhea" id="RHEA:13065"/>
        <dbReference type="ChEBI" id="CHEBI:15377"/>
        <dbReference type="ChEBI" id="CHEBI:15378"/>
        <dbReference type="ChEBI" id="CHEBI:30616"/>
        <dbReference type="ChEBI" id="CHEBI:43474"/>
        <dbReference type="ChEBI" id="CHEBI:456216"/>
        <dbReference type="EC" id="5.6.2.3"/>
    </reaction>
</comment>
<dbReference type="GO" id="GO:0005829">
    <property type="term" value="C:cytosol"/>
    <property type="evidence" value="ECO:0007669"/>
    <property type="project" value="TreeGrafter"/>
</dbReference>
<keyword evidence="2" id="KW-0639">Primosome</keyword>
<dbReference type="InterPro" id="IPR007693">
    <property type="entry name" value="DNA_helicase_DnaB-like_N"/>
</dbReference>
<dbReference type="InterPro" id="IPR007694">
    <property type="entry name" value="DNA_helicase_DnaB-like_C"/>
</dbReference>
<sequence>MSHEDGYYRLEAEQGVLGAIMIASLNASTGMVDEILAQMTSGDFWHQDNAALFDVISDCYAQRMPVDSVTLGSIQRLLPSGALTLEYATNLCRNVPSAANWKSYAEQVKKWALVRQFRDLGQIVDSGVYDDLPADEILERCGSALADLRDLQSSGKGGYKRMSDVLPAVLDHMDDELNDKAPPKLSTGLVDLDKLIGFLRQKSMVVIGGRPGSGKTMLGLQIMNHVATRGRGVGLVVSLEMPGEQLTIRTIASLGGVDLRRMEEVKCLEQEEWDRIGVAAKKIKDAELYLLDTPGMTMPAIRSEALRLKREVGLDIMMIDYVQIVATDGKSQNRSDAVAKVSIAIMNLSRELAIPILVLAQLNRGPANRPNKKPQASDLKESGQIEQDADAVILVHYDRESEMGEQCVTELILDKGRHAEAGSCLVQRQGQYGRFVNFAGREPTQEEVEIGRPFAARQFKGARHE</sequence>
<evidence type="ECO:0000256" key="8">
    <source>
        <dbReference type="ARBA" id="ARBA00023125"/>
    </source>
</evidence>
<evidence type="ECO:0000259" key="12">
    <source>
        <dbReference type="PROSITE" id="PS51199"/>
    </source>
</evidence>
<evidence type="ECO:0000256" key="1">
    <source>
        <dbReference type="ARBA" id="ARBA00008428"/>
    </source>
</evidence>
<dbReference type="GO" id="GO:1990077">
    <property type="term" value="C:primosome complex"/>
    <property type="evidence" value="ECO:0007669"/>
    <property type="project" value="UniProtKB-KW"/>
</dbReference>
<dbReference type="RefSeq" id="WP_271194527.1">
    <property type="nucleotide sequence ID" value="NZ_BSFN01000003.1"/>
</dbReference>
<keyword evidence="8" id="KW-0238">DNA-binding</keyword>
<keyword evidence="9" id="KW-0413">Isomerase</keyword>
<dbReference type="Gene3D" id="3.40.50.300">
    <property type="entry name" value="P-loop containing nucleotide triphosphate hydrolases"/>
    <property type="match status" value="1"/>
</dbReference>
<evidence type="ECO:0000256" key="9">
    <source>
        <dbReference type="ARBA" id="ARBA00023235"/>
    </source>
</evidence>
<reference evidence="13" key="2">
    <citation type="submission" date="2023-01" db="EMBL/GenBank/DDBJ databases">
        <authorList>
            <person name="Sun Q."/>
            <person name="Evtushenko L."/>
        </authorList>
    </citation>
    <scope>NUCLEOTIDE SEQUENCE</scope>
    <source>
        <strain evidence="13">VKM B-2935</strain>
    </source>
</reference>
<keyword evidence="7" id="KW-0067">ATP-binding</keyword>
<dbReference type="SUPFAM" id="SSF48024">
    <property type="entry name" value="N-terminal domain of DnaB helicase"/>
    <property type="match status" value="1"/>
</dbReference>
<dbReference type="EMBL" id="BSFN01000003">
    <property type="protein sequence ID" value="GLK88299.1"/>
    <property type="molecule type" value="Genomic_DNA"/>
</dbReference>
<keyword evidence="5" id="KW-0378">Hydrolase</keyword>
<dbReference type="Pfam" id="PF00772">
    <property type="entry name" value="DnaB"/>
    <property type="match status" value="1"/>
</dbReference>
<dbReference type="InterPro" id="IPR036185">
    <property type="entry name" value="DNA_heli_DnaB-like_N_sf"/>
</dbReference>
<proteinExistence type="inferred from homology"/>
<keyword evidence="3" id="KW-0235">DNA replication</keyword>
<feature type="domain" description="SF4 helicase" evidence="12">
    <location>
        <begin position="178"/>
        <end position="442"/>
    </location>
</feature>
<dbReference type="Proteomes" id="UP001143328">
    <property type="component" value="Unassembled WGS sequence"/>
</dbReference>
<keyword evidence="14" id="KW-1185">Reference proteome</keyword>
<gene>
    <name evidence="13" type="primary">dnaB_2</name>
    <name evidence="13" type="ORF">GCM10017655_13610</name>
</gene>
<evidence type="ECO:0000256" key="5">
    <source>
        <dbReference type="ARBA" id="ARBA00022801"/>
    </source>
</evidence>
<dbReference type="GO" id="GO:0003677">
    <property type="term" value="F:DNA binding"/>
    <property type="evidence" value="ECO:0007669"/>
    <property type="project" value="UniProtKB-KW"/>
</dbReference>
<evidence type="ECO:0000256" key="2">
    <source>
        <dbReference type="ARBA" id="ARBA00022515"/>
    </source>
</evidence>
<dbReference type="GO" id="GO:0005524">
    <property type="term" value="F:ATP binding"/>
    <property type="evidence" value="ECO:0007669"/>
    <property type="project" value="UniProtKB-KW"/>
</dbReference>
<evidence type="ECO:0000313" key="14">
    <source>
        <dbReference type="Proteomes" id="UP001143328"/>
    </source>
</evidence>
<evidence type="ECO:0000256" key="11">
    <source>
        <dbReference type="ARBA" id="ARBA00048954"/>
    </source>
</evidence>
<dbReference type="GO" id="GO:0016787">
    <property type="term" value="F:hydrolase activity"/>
    <property type="evidence" value="ECO:0007669"/>
    <property type="project" value="UniProtKB-KW"/>
</dbReference>
<dbReference type="GO" id="GO:0043139">
    <property type="term" value="F:5'-3' DNA helicase activity"/>
    <property type="evidence" value="ECO:0007669"/>
    <property type="project" value="UniProtKB-EC"/>
</dbReference>
<dbReference type="AlphaFoldDB" id="A0A9W6NE47"/>
<dbReference type="InterPro" id="IPR016136">
    <property type="entry name" value="DNA_helicase_N/primase_C"/>
</dbReference>
<dbReference type="Gene3D" id="1.10.860.10">
    <property type="entry name" value="DNAb Helicase, Chain A"/>
    <property type="match status" value="1"/>
</dbReference>
<keyword evidence="4" id="KW-0547">Nucleotide-binding</keyword>
<dbReference type="GO" id="GO:0006269">
    <property type="term" value="P:DNA replication, synthesis of primer"/>
    <property type="evidence" value="ECO:0007669"/>
    <property type="project" value="UniProtKB-KW"/>
</dbReference>
<dbReference type="InterPro" id="IPR027417">
    <property type="entry name" value="P-loop_NTPase"/>
</dbReference>
<dbReference type="SUPFAM" id="SSF52540">
    <property type="entry name" value="P-loop containing nucleoside triphosphate hydrolases"/>
    <property type="match status" value="1"/>
</dbReference>
<name>A0A9W6NE47_9PSED</name>
<evidence type="ECO:0000256" key="6">
    <source>
        <dbReference type="ARBA" id="ARBA00022806"/>
    </source>
</evidence>
<organism evidence="13 14">
    <name type="scientific">Pseudomonas turukhanskensis</name>
    <dbReference type="NCBI Taxonomy" id="1806536"/>
    <lineage>
        <taxon>Bacteria</taxon>
        <taxon>Pseudomonadati</taxon>
        <taxon>Pseudomonadota</taxon>
        <taxon>Gammaproteobacteria</taxon>
        <taxon>Pseudomonadales</taxon>
        <taxon>Pseudomonadaceae</taxon>
        <taxon>Pseudomonas</taxon>
    </lineage>
</organism>
<evidence type="ECO:0000313" key="13">
    <source>
        <dbReference type="EMBL" id="GLK88299.1"/>
    </source>
</evidence>
<evidence type="ECO:0000256" key="7">
    <source>
        <dbReference type="ARBA" id="ARBA00022840"/>
    </source>
</evidence>
<comment type="similarity">
    <text evidence="1">Belongs to the helicase family. DnaB subfamily.</text>
</comment>
<evidence type="ECO:0000256" key="10">
    <source>
        <dbReference type="ARBA" id="ARBA00044969"/>
    </source>
</evidence>
<protein>
    <recommendedName>
        <fullName evidence="10">DNA 5'-3' helicase</fullName>
        <ecNumber evidence="10">5.6.2.3</ecNumber>
    </recommendedName>
</protein>
<dbReference type="PANTHER" id="PTHR30153:SF2">
    <property type="entry name" value="REPLICATIVE DNA HELICASE"/>
    <property type="match status" value="1"/>
</dbReference>
<dbReference type="EC" id="5.6.2.3" evidence="10"/>
<evidence type="ECO:0000256" key="3">
    <source>
        <dbReference type="ARBA" id="ARBA00022705"/>
    </source>
</evidence>
<dbReference type="PROSITE" id="PS51199">
    <property type="entry name" value="SF4_HELICASE"/>
    <property type="match status" value="1"/>
</dbReference>
<comment type="caution">
    <text evidence="13">The sequence shown here is derived from an EMBL/GenBank/DDBJ whole genome shotgun (WGS) entry which is preliminary data.</text>
</comment>
<dbReference type="PANTHER" id="PTHR30153">
    <property type="entry name" value="REPLICATIVE DNA HELICASE DNAB"/>
    <property type="match status" value="1"/>
</dbReference>
<reference evidence="13" key="1">
    <citation type="journal article" date="2014" name="Int. J. Syst. Evol. Microbiol.">
        <title>Complete genome sequence of Corynebacterium casei LMG S-19264T (=DSM 44701T), isolated from a smear-ripened cheese.</title>
        <authorList>
            <consortium name="US DOE Joint Genome Institute (JGI-PGF)"/>
            <person name="Walter F."/>
            <person name="Albersmeier A."/>
            <person name="Kalinowski J."/>
            <person name="Ruckert C."/>
        </authorList>
    </citation>
    <scope>NUCLEOTIDE SEQUENCE</scope>
    <source>
        <strain evidence="13">VKM B-2935</strain>
    </source>
</reference>
<accession>A0A9W6NE47</accession>
<evidence type="ECO:0000256" key="4">
    <source>
        <dbReference type="ARBA" id="ARBA00022741"/>
    </source>
</evidence>
<keyword evidence="6 13" id="KW-0347">Helicase</keyword>
<dbReference type="Pfam" id="PF03796">
    <property type="entry name" value="DnaB_C"/>
    <property type="match status" value="1"/>
</dbReference>